<evidence type="ECO:0000313" key="2">
    <source>
        <dbReference type="Proteomes" id="UP000003303"/>
    </source>
</evidence>
<dbReference type="Pfam" id="PF05258">
    <property type="entry name" value="DciA"/>
    <property type="match status" value="1"/>
</dbReference>
<accession>C2MAV3</accession>
<evidence type="ECO:0008006" key="3">
    <source>
        <dbReference type="Google" id="ProtNLM"/>
    </source>
</evidence>
<sequence length="96" mass="11453">MQRKDPKPLGEILSDWLSESPEVDQGLLELKALQYLRTRFYPLRRQIRELSISDHTLRMRITSAGLRQEIRLTQQQLLEQINAHLQYDLIDEIIIR</sequence>
<dbReference type="AlphaFoldDB" id="C2MAV3"/>
<dbReference type="Proteomes" id="UP000003303">
    <property type="component" value="Unassembled WGS sequence"/>
</dbReference>
<dbReference type="STRING" id="596327.PORUE0001_0963"/>
<protein>
    <recommendedName>
        <fullName evidence="3">DUF721 domain-containing protein</fullName>
    </recommendedName>
</protein>
<dbReference type="EMBL" id="ACLR01000118">
    <property type="protein sequence ID" value="EEK17068.1"/>
    <property type="molecule type" value="Genomic_DNA"/>
</dbReference>
<reference evidence="1 2" key="1">
    <citation type="submission" date="2009-04" db="EMBL/GenBank/DDBJ databases">
        <authorList>
            <person name="Sebastian Y."/>
            <person name="Madupu R."/>
            <person name="Durkin A.S."/>
            <person name="Torralba M."/>
            <person name="Methe B."/>
            <person name="Sutton G.G."/>
            <person name="Strausberg R.L."/>
            <person name="Nelson K.E."/>
        </authorList>
    </citation>
    <scope>NUCLEOTIDE SEQUENCE [LARGE SCALE GENOMIC DNA]</scope>
    <source>
        <strain evidence="1 2">60-3</strain>
    </source>
</reference>
<dbReference type="InterPro" id="IPR007922">
    <property type="entry name" value="DciA-like"/>
</dbReference>
<comment type="caution">
    <text evidence="1">The sequence shown here is derived from an EMBL/GenBank/DDBJ whole genome shotgun (WGS) entry which is preliminary data.</text>
</comment>
<name>C2MAV3_9PORP</name>
<keyword evidence="2" id="KW-1185">Reference proteome</keyword>
<organism evidence="1 2">
    <name type="scientific">Porphyromonas uenonis 60-3</name>
    <dbReference type="NCBI Taxonomy" id="596327"/>
    <lineage>
        <taxon>Bacteria</taxon>
        <taxon>Pseudomonadati</taxon>
        <taxon>Bacteroidota</taxon>
        <taxon>Bacteroidia</taxon>
        <taxon>Bacteroidales</taxon>
        <taxon>Porphyromonadaceae</taxon>
        <taxon>Porphyromonas</taxon>
    </lineage>
</organism>
<evidence type="ECO:0000313" key="1">
    <source>
        <dbReference type="EMBL" id="EEK17068.1"/>
    </source>
</evidence>
<proteinExistence type="predicted"/>
<dbReference type="OrthoDB" id="1013391at2"/>
<dbReference type="RefSeq" id="WP_007365039.1">
    <property type="nucleotide sequence ID" value="NZ_ACLR01000118.1"/>
</dbReference>
<gene>
    <name evidence="1" type="ORF">PORUE0001_0963</name>
</gene>